<feature type="domain" description="CUB" evidence="12">
    <location>
        <begin position="950"/>
        <end position="1066"/>
    </location>
</feature>
<evidence type="ECO:0000256" key="3">
    <source>
        <dbReference type="ARBA" id="ARBA00022536"/>
    </source>
</evidence>
<evidence type="ECO:0000256" key="10">
    <source>
        <dbReference type="SAM" id="Coils"/>
    </source>
</evidence>
<evidence type="ECO:0008006" key="16">
    <source>
        <dbReference type="Google" id="ProtNLM"/>
    </source>
</evidence>
<dbReference type="SMART" id="SM00179">
    <property type="entry name" value="EGF_CA"/>
    <property type="match status" value="2"/>
</dbReference>
<keyword evidence="4 11" id="KW-0732">Signal</keyword>
<sequence length="1547" mass="173772">MSFPNKCYILVVFTLATGVIGAELHTQPRVEAKKGDLIIQAALDCNISLRLNHGSSLLINNTNVLMNIQQHQNPNKLDDPNVTPLLRPTSKEFHDELNSLRNDIDRLSQLMSSFRNRSQYALQTNVVSRHLIRLRRLEGRLLALEVYLGRDECAGGRNPCENGGTCFDGYKDYHCECPEGWKGCHRNPLFDACEQHICQNNGTCLTRGRGTSCLCPDGYSGVLCETADNCHPNPCENGGSCKTQSNQTFKCACQRGSTGKRCEVVRSVCSTIQRKPMGELTYPTDGATEYAPDERCAWLVRTLPTQVLNLTFTSFDLEEDPECSRDWLQIHDGSSLASQLIGRFCGKDLPLGGNILSSQHTLFFWFRSDNATNRPGFHMSWQSQLHVCGDIQEVSFRDEGILRSPGYPGKMPAHRECEWELSAPFGYRFALRLFDISMGSVANCGGDTFEIYDGDLLLREYCKSTSSEHLTTSTNKLKLHFHTDQHGSDSSFQLHYEVESAKPHCGGIFTEATGLVAGPVYGEAAICLYLIQQPSNTQIHLEFEHEKLFELENCNLNSIEIFDGRTDEDSRLAINCGGHIQPSVKSFSNFILIRYMNKLSGGSNQRSFKAKYTRVCEFVYSGSESGIITTPHYPEAYAEQITCTYRIYGPVNQVVRANFTDIFFIATKHSANESQTYLEVYLSESERRRYYKATAMEIISELNKMVIVFHVGHNAGKAGGFRLQYSFDADVCGGVHTEMRGTFGHFMASTQCKFIFEAPEGKSIHLQFFYYKGNDWSTTQIYGNISDGSSFLIRNITSRHHRVNETFPFNLITIIASPLSLFVNASYEFQTNSQDCGGSFDWLYGAIKSPNWPSSYGADLQCVWIITAPLGSKIELKVQNFTLEPDCAGDFLEIRNGQFSNSPLIGRYCGDQITTRIPSFGNSLYLKFTSDSSVEGRGFHLNWQQTQTGCGGKLTSYKGSIHTPHMDELAMSKNNAEGSTTCDWLIIVAQGSGIRLKVTSSSESSDACRHYSLQMYDGSNAQKSLLPFNCSSLLEVSSTSNQVLIVYNLNNYSLHRPEFMVDYETNCNMTLNLPRGIIESPNFPEPYPELLNCKWVILAGPKNKIQLAFSHLSLELSTNDVDECAHDYVEVQDWQSTDLLKTYRICSRIPEPITGEGNYLSLHFVSDYSHSKNGFRAEYSQLGCGAELTQEFGSIKSPNYPYSGVVHCQWNIEVPAGKQIVFTLLEFQADIGDSFDCNRNGLTVKDTQYSPSSLLVQCPSLQSAHMVTSTMNHLYIDYRSETSNFNHNFFKAMYRTKEASCGGELISHYSIITSPNYPHNSTHSHSCRWELKMPDALEIIAHFSDIELAYSDCTQNAITILEYQGTKVSDILSFCGSADKRFIKLSGNNATIMYETVASQLGSRFSLVFYKMCGGNIEADSGMLKANAMEYCSWKFSVPEGSIISINIVEWDCNCQKNASACQYYGLRYVKNYDDLSKPSEVVNFKCELPQTNLHFETSSLKLFAEHVYVKNYDDLSKPSEVVNFKCELPQTNLHFETSSLKLFAEH</sequence>
<feature type="disulfide bond" evidence="8">
    <location>
        <begin position="269"/>
        <end position="296"/>
    </location>
</feature>
<dbReference type="InterPro" id="IPR000742">
    <property type="entry name" value="EGF"/>
</dbReference>
<keyword evidence="15" id="KW-1185">Reference proteome</keyword>
<dbReference type="PROSITE" id="PS01180">
    <property type="entry name" value="CUB"/>
    <property type="match status" value="9"/>
</dbReference>
<proteinExistence type="predicted"/>
<evidence type="ECO:0000256" key="6">
    <source>
        <dbReference type="ARBA" id="ARBA00023157"/>
    </source>
</evidence>
<keyword evidence="5" id="KW-0677">Repeat</keyword>
<dbReference type="SUPFAM" id="SSF49854">
    <property type="entry name" value="Spermadhesin, CUB domain"/>
    <property type="match status" value="9"/>
</dbReference>
<comment type="subcellular location">
    <subcellularLocation>
        <location evidence="1">Secreted</location>
    </subcellularLocation>
</comment>
<dbReference type="SMART" id="SM00181">
    <property type="entry name" value="EGF"/>
    <property type="match status" value="3"/>
</dbReference>
<evidence type="ECO:0000256" key="2">
    <source>
        <dbReference type="ARBA" id="ARBA00022525"/>
    </source>
</evidence>
<dbReference type="FunFam" id="2.10.25.10:FF:000045">
    <property type="entry name" value="Slit guidance ligand 2"/>
    <property type="match status" value="1"/>
</dbReference>
<feature type="domain" description="EGF-like" evidence="13">
    <location>
        <begin position="189"/>
        <end position="225"/>
    </location>
</feature>
<dbReference type="VEuPathDB" id="VectorBase:SCAU011381"/>
<dbReference type="PROSITE" id="PS00010">
    <property type="entry name" value="ASX_HYDROXYL"/>
    <property type="match status" value="1"/>
</dbReference>
<dbReference type="Proteomes" id="UP000095300">
    <property type="component" value="Unassembled WGS sequence"/>
</dbReference>
<dbReference type="PROSITE" id="PS50026">
    <property type="entry name" value="EGF_3"/>
    <property type="match status" value="3"/>
</dbReference>
<feature type="domain" description="EGF-like" evidence="13">
    <location>
        <begin position="149"/>
        <end position="185"/>
    </location>
</feature>
<feature type="domain" description="CUB" evidence="12">
    <location>
        <begin position="836"/>
        <end position="946"/>
    </location>
</feature>
<feature type="domain" description="CUB" evidence="12">
    <location>
        <begin position="505"/>
        <end position="615"/>
    </location>
</feature>
<dbReference type="GO" id="GO:0005509">
    <property type="term" value="F:calcium ion binding"/>
    <property type="evidence" value="ECO:0007669"/>
    <property type="project" value="InterPro"/>
</dbReference>
<dbReference type="InterPro" id="IPR001881">
    <property type="entry name" value="EGF-like_Ca-bd_dom"/>
</dbReference>
<dbReference type="GO" id="GO:0005576">
    <property type="term" value="C:extracellular region"/>
    <property type="evidence" value="ECO:0007669"/>
    <property type="project" value="UniProtKB-SubCell"/>
</dbReference>
<keyword evidence="2" id="KW-0964">Secreted</keyword>
<name>A0A1I8PUZ9_STOCA</name>
<dbReference type="Pfam" id="PF00431">
    <property type="entry name" value="CUB"/>
    <property type="match status" value="9"/>
</dbReference>
<feature type="domain" description="CUB" evidence="12">
    <location>
        <begin position="1184"/>
        <end position="1297"/>
    </location>
</feature>
<feature type="disulfide bond" evidence="9">
    <location>
        <begin position="253"/>
        <end position="262"/>
    </location>
</feature>
<feature type="coiled-coil region" evidence="10">
    <location>
        <begin position="90"/>
        <end position="117"/>
    </location>
</feature>
<evidence type="ECO:0000259" key="13">
    <source>
        <dbReference type="PROSITE" id="PS50026"/>
    </source>
</evidence>
<dbReference type="InterPro" id="IPR035914">
    <property type="entry name" value="Sperma_CUB_dom_sf"/>
</dbReference>
<dbReference type="GO" id="GO:0007399">
    <property type="term" value="P:nervous system development"/>
    <property type="evidence" value="ECO:0007669"/>
    <property type="project" value="UniProtKB-ARBA"/>
</dbReference>
<feature type="disulfide bond" evidence="9">
    <location>
        <begin position="215"/>
        <end position="224"/>
    </location>
</feature>
<protein>
    <recommendedName>
        <fullName evidence="16">Cubilin</fullName>
    </recommendedName>
</protein>
<dbReference type="STRING" id="35570.A0A1I8PUZ9"/>
<keyword evidence="7" id="KW-0325">Glycoprotein</keyword>
<dbReference type="PROSITE" id="PS00022">
    <property type="entry name" value="EGF_1"/>
    <property type="match status" value="2"/>
</dbReference>
<dbReference type="EnsemblMetazoa" id="SCAU011381-RA">
    <property type="protein sequence ID" value="SCAU011381-PA"/>
    <property type="gene ID" value="SCAU011381"/>
</dbReference>
<dbReference type="PROSITE" id="PS01186">
    <property type="entry name" value="EGF_2"/>
    <property type="match status" value="1"/>
</dbReference>
<dbReference type="FunFam" id="2.60.120.290:FF:000060">
    <property type="entry name" value="Cubilin homolog"/>
    <property type="match status" value="1"/>
</dbReference>
<feature type="domain" description="CUB" evidence="12">
    <location>
        <begin position="269"/>
        <end position="384"/>
    </location>
</feature>
<evidence type="ECO:0000259" key="12">
    <source>
        <dbReference type="PROSITE" id="PS01180"/>
    </source>
</evidence>
<dbReference type="FunFam" id="2.60.120.290:FF:000003">
    <property type="entry name" value="Neuropilin"/>
    <property type="match status" value="1"/>
</dbReference>
<feature type="signal peptide" evidence="11">
    <location>
        <begin position="1"/>
        <end position="21"/>
    </location>
</feature>
<dbReference type="SMART" id="SM00042">
    <property type="entry name" value="CUB"/>
    <property type="match status" value="9"/>
</dbReference>
<evidence type="ECO:0000256" key="7">
    <source>
        <dbReference type="ARBA" id="ARBA00023180"/>
    </source>
</evidence>
<feature type="chain" id="PRO_5009327363" description="Cubilin" evidence="11">
    <location>
        <begin position="22"/>
        <end position="1547"/>
    </location>
</feature>
<evidence type="ECO:0000313" key="15">
    <source>
        <dbReference type="Proteomes" id="UP000095300"/>
    </source>
</evidence>
<feature type="disulfide bond" evidence="8">
    <location>
        <begin position="616"/>
        <end position="643"/>
    </location>
</feature>
<feature type="domain" description="CUB" evidence="12">
    <location>
        <begin position="1067"/>
        <end position="1182"/>
    </location>
</feature>
<dbReference type="InterPro" id="IPR000152">
    <property type="entry name" value="EGF-type_Asp/Asn_hydroxyl_site"/>
</dbReference>
<evidence type="ECO:0000256" key="4">
    <source>
        <dbReference type="ARBA" id="ARBA00022729"/>
    </source>
</evidence>
<dbReference type="Gene3D" id="2.10.25.10">
    <property type="entry name" value="Laminin"/>
    <property type="match status" value="3"/>
</dbReference>
<evidence type="ECO:0000256" key="5">
    <source>
        <dbReference type="ARBA" id="ARBA00022737"/>
    </source>
</evidence>
<dbReference type="CDD" id="cd00041">
    <property type="entry name" value="CUB"/>
    <property type="match status" value="9"/>
</dbReference>
<feature type="domain" description="CUB" evidence="12">
    <location>
        <begin position="616"/>
        <end position="728"/>
    </location>
</feature>
<dbReference type="Gene3D" id="2.60.120.290">
    <property type="entry name" value="Spermadhesin, CUB domain"/>
    <property type="match status" value="9"/>
</dbReference>
<dbReference type="FunFam" id="2.60.120.290:FF:000013">
    <property type="entry name" value="Membrane frizzled-related protein"/>
    <property type="match status" value="1"/>
</dbReference>
<organism evidence="14 15">
    <name type="scientific">Stomoxys calcitrans</name>
    <name type="common">Stable fly</name>
    <name type="synonym">Conops calcitrans</name>
    <dbReference type="NCBI Taxonomy" id="35570"/>
    <lineage>
        <taxon>Eukaryota</taxon>
        <taxon>Metazoa</taxon>
        <taxon>Ecdysozoa</taxon>
        <taxon>Arthropoda</taxon>
        <taxon>Hexapoda</taxon>
        <taxon>Insecta</taxon>
        <taxon>Pterygota</taxon>
        <taxon>Neoptera</taxon>
        <taxon>Endopterygota</taxon>
        <taxon>Diptera</taxon>
        <taxon>Brachycera</taxon>
        <taxon>Muscomorpha</taxon>
        <taxon>Muscoidea</taxon>
        <taxon>Muscidae</taxon>
        <taxon>Stomoxys</taxon>
    </lineage>
</organism>
<evidence type="ECO:0000313" key="14">
    <source>
        <dbReference type="EnsemblMetazoa" id="SCAU011381-PA"/>
    </source>
</evidence>
<keyword evidence="10" id="KW-0175">Coiled coil</keyword>
<evidence type="ECO:0000256" key="1">
    <source>
        <dbReference type="ARBA" id="ARBA00004613"/>
    </source>
</evidence>
<keyword evidence="6 9" id="KW-1015">Disulfide bond</keyword>
<dbReference type="PANTHER" id="PTHR46908">
    <property type="entry name" value="CUBILIN-LIKE PROTEIN"/>
    <property type="match status" value="1"/>
</dbReference>
<feature type="domain" description="EGF-like" evidence="13">
    <location>
        <begin position="226"/>
        <end position="263"/>
    </location>
</feature>
<accession>A0A1I8PUZ9</accession>
<evidence type="ECO:0000256" key="8">
    <source>
        <dbReference type="PROSITE-ProRule" id="PRU00059"/>
    </source>
</evidence>
<dbReference type="CDD" id="cd00054">
    <property type="entry name" value="EGF_CA"/>
    <property type="match status" value="3"/>
</dbReference>
<evidence type="ECO:0000256" key="9">
    <source>
        <dbReference type="PROSITE-ProRule" id="PRU00076"/>
    </source>
</evidence>
<dbReference type="Pfam" id="PF00008">
    <property type="entry name" value="EGF"/>
    <property type="match status" value="3"/>
</dbReference>
<feature type="domain" description="CUB" evidence="12">
    <location>
        <begin position="388"/>
        <end position="499"/>
    </location>
</feature>
<dbReference type="SUPFAM" id="SSF57196">
    <property type="entry name" value="EGF/Laminin"/>
    <property type="match status" value="3"/>
</dbReference>
<reference evidence="14" key="1">
    <citation type="submission" date="2020-05" db="UniProtKB">
        <authorList>
            <consortium name="EnsemblMetazoa"/>
        </authorList>
    </citation>
    <scope>IDENTIFICATION</scope>
    <source>
        <strain evidence="14">USDA</strain>
    </source>
</reference>
<evidence type="ECO:0000256" key="11">
    <source>
        <dbReference type="SAM" id="SignalP"/>
    </source>
</evidence>
<keyword evidence="3 9" id="KW-0245">EGF-like domain</keyword>
<dbReference type="PANTHER" id="PTHR46908:SF4">
    <property type="entry name" value="TUMOR NECROSIS FACTOR-INDUCIBLE GENE 6 PROTEIN"/>
    <property type="match status" value="1"/>
</dbReference>
<dbReference type="InterPro" id="IPR052129">
    <property type="entry name" value="Spermadhesin-Link_domain"/>
</dbReference>
<feature type="domain" description="CUB" evidence="12">
    <location>
        <begin position="1301"/>
        <end position="1412"/>
    </location>
</feature>
<dbReference type="InterPro" id="IPR000859">
    <property type="entry name" value="CUB_dom"/>
</dbReference>
<comment type="caution">
    <text evidence="9">Lacks conserved residue(s) required for the propagation of feature annotation.</text>
</comment>